<evidence type="ECO:0000256" key="3">
    <source>
        <dbReference type="ARBA" id="ARBA00022764"/>
    </source>
</evidence>
<keyword evidence="3" id="KW-0574">Periplasm</keyword>
<dbReference type="InterPro" id="IPR012480">
    <property type="entry name" value="Hepar_II_III_C"/>
</dbReference>
<dbReference type="Pfam" id="PF07940">
    <property type="entry name" value="Hepar_II_III_C"/>
    <property type="match status" value="1"/>
</dbReference>
<keyword evidence="2" id="KW-0732">Signal</keyword>
<dbReference type="GO" id="GO:0016829">
    <property type="term" value="F:lyase activity"/>
    <property type="evidence" value="ECO:0007669"/>
    <property type="project" value="UniProtKB-KW"/>
</dbReference>
<feature type="domain" description="Heparinase II/III-like C-terminal" evidence="5">
    <location>
        <begin position="408"/>
        <end position="612"/>
    </location>
</feature>
<dbReference type="RefSeq" id="WP_147033914.1">
    <property type="nucleotide sequence ID" value="NZ_CP042436.1"/>
</dbReference>
<feature type="domain" description="Heparin-sulfate lyase N-terminal" evidence="6">
    <location>
        <begin position="99"/>
        <end position="318"/>
    </location>
</feature>
<dbReference type="Pfam" id="PF16889">
    <property type="entry name" value="Hepar_II_III_N"/>
    <property type="match status" value="1"/>
</dbReference>
<proteinExistence type="predicted"/>
<reference evidence="7 8" key="1">
    <citation type="journal article" date="2017" name="Curr. Microbiol.">
        <title>Mucilaginibacter ginsenosidivorans sp. nov., Isolated from Soil of Ginseng Field.</title>
        <authorList>
            <person name="Kim M.M."/>
            <person name="Siddiqi M.Z."/>
            <person name="Im W.T."/>
        </authorList>
    </citation>
    <scope>NUCLEOTIDE SEQUENCE [LARGE SCALE GENOMIC DNA]</scope>
    <source>
        <strain evidence="7 8">Gsoil 3017</strain>
    </source>
</reference>
<name>A0A5B8V315_9SPHI</name>
<evidence type="ECO:0000256" key="4">
    <source>
        <dbReference type="ARBA" id="ARBA00023239"/>
    </source>
</evidence>
<dbReference type="SUPFAM" id="SSF48230">
    <property type="entry name" value="Chondroitin AC/alginate lyase"/>
    <property type="match status" value="1"/>
</dbReference>
<evidence type="ECO:0000259" key="6">
    <source>
        <dbReference type="Pfam" id="PF16889"/>
    </source>
</evidence>
<dbReference type="InterPro" id="IPR031680">
    <property type="entry name" value="Hepar_II_III_N"/>
</dbReference>
<dbReference type="PANTHER" id="PTHR39210:SF1">
    <property type="entry name" value="HEPARIN-SULFATE LYASE"/>
    <property type="match status" value="1"/>
</dbReference>
<dbReference type="KEGG" id="mgin:FRZ54_21735"/>
<dbReference type="InterPro" id="IPR008929">
    <property type="entry name" value="Chondroitin_lyas"/>
</dbReference>
<dbReference type="GO" id="GO:0042597">
    <property type="term" value="C:periplasmic space"/>
    <property type="evidence" value="ECO:0007669"/>
    <property type="project" value="UniProtKB-SubCell"/>
</dbReference>
<keyword evidence="8" id="KW-1185">Reference proteome</keyword>
<dbReference type="Proteomes" id="UP000321479">
    <property type="component" value="Chromosome"/>
</dbReference>
<dbReference type="Gene3D" id="2.70.98.70">
    <property type="match status" value="1"/>
</dbReference>
<accession>A0A5B8V315</accession>
<dbReference type="EMBL" id="CP042436">
    <property type="protein sequence ID" value="QEC65081.1"/>
    <property type="molecule type" value="Genomic_DNA"/>
</dbReference>
<evidence type="ECO:0000313" key="8">
    <source>
        <dbReference type="Proteomes" id="UP000321479"/>
    </source>
</evidence>
<protein>
    <submittedName>
        <fullName evidence="7">Heparinase</fullName>
    </submittedName>
</protein>
<sequence>MFAKVQRAGQLIGNMGWRYIFFRLGFELKKRTGIHKKAFPVRPAHETFLSLDEWRRDYVPFFFRSKGEIDFTLPLSKELEKEHAQISAYNFTFFSSLEYELGADYDWLTNPDTGYSYNGTAHWTDINDYNQAAGDIKFVWEPSRFSHLYTLIRFDKHSGVDCSAQVFDEISNWINANAINQGPNFKCSQEISLRMMNWIFALYYYRNSPTLTNELFDEIQHYIFWQTRHVYDNINFSRIAVRNNHAITETLALYIVGLLFPQLPGAAKWKKDGKRWFEEEIAYQVYEDGTFLQFSMNYHRVVVQLMTWAIRLAGLNNERFDEVVYDRAKKSLQFLTAAMDETTGWLPNYGANDGALFFKLSDNHFRDYRPQLEALSNVLGVKWPYGHFEDSDWYGLKPFESSERLAVPPGYRSFNKGGYHIYRSADSMSFVRCGNHKDRPSQADNLHLDVWHKGINILHDAGSYKYNADQSDLKYFMGSRSHNTVMLDDYDQMEKGARFIWYYWTQCESVKTSETDDHFFFEGIIKAFQYINKNIRHTRKITVHKKAFVWEVEDTIDNKPPEMMLTQLWHTCYPGMLKFESSTALHEALKPSVGAGYYSSFYGKKEKCTEIAFATNENRVATRITVI</sequence>
<evidence type="ECO:0000256" key="1">
    <source>
        <dbReference type="ARBA" id="ARBA00004418"/>
    </source>
</evidence>
<dbReference type="OrthoDB" id="7335480at2"/>
<evidence type="ECO:0000259" key="5">
    <source>
        <dbReference type="Pfam" id="PF07940"/>
    </source>
</evidence>
<gene>
    <name evidence="7" type="ORF">FRZ54_21735</name>
</gene>
<organism evidence="7 8">
    <name type="scientific">Mucilaginibacter ginsenosidivorans</name>
    <dbReference type="NCBI Taxonomy" id="398053"/>
    <lineage>
        <taxon>Bacteria</taxon>
        <taxon>Pseudomonadati</taxon>
        <taxon>Bacteroidota</taxon>
        <taxon>Sphingobacteriia</taxon>
        <taxon>Sphingobacteriales</taxon>
        <taxon>Sphingobacteriaceae</taxon>
        <taxon>Mucilaginibacter</taxon>
    </lineage>
</organism>
<evidence type="ECO:0000313" key="7">
    <source>
        <dbReference type="EMBL" id="QEC65081.1"/>
    </source>
</evidence>
<dbReference type="Gene3D" id="1.50.10.100">
    <property type="entry name" value="Chondroitin AC/alginate lyase"/>
    <property type="match status" value="1"/>
</dbReference>
<dbReference type="PANTHER" id="PTHR39210">
    <property type="entry name" value="HEPARIN-SULFATE LYASE"/>
    <property type="match status" value="1"/>
</dbReference>
<comment type="subcellular location">
    <subcellularLocation>
        <location evidence="1">Periplasm</location>
    </subcellularLocation>
</comment>
<evidence type="ECO:0000256" key="2">
    <source>
        <dbReference type="ARBA" id="ARBA00022729"/>
    </source>
</evidence>
<keyword evidence="4" id="KW-0456">Lyase</keyword>
<dbReference type="AlphaFoldDB" id="A0A5B8V315"/>